<accession>A0ABW5IND4</accession>
<dbReference type="EMBL" id="JBHULU010000021">
    <property type="protein sequence ID" value="MFD2515159.1"/>
    <property type="molecule type" value="Genomic_DNA"/>
</dbReference>
<comment type="similarity">
    <text evidence="1">Belongs to the sulfotransferase 1 family.</text>
</comment>
<proteinExistence type="inferred from homology"/>
<evidence type="ECO:0000259" key="3">
    <source>
        <dbReference type="Pfam" id="PF00685"/>
    </source>
</evidence>
<dbReference type="SUPFAM" id="SSF52540">
    <property type="entry name" value="P-loop containing nucleoside triphosphate hydrolases"/>
    <property type="match status" value="1"/>
</dbReference>
<evidence type="ECO:0000256" key="1">
    <source>
        <dbReference type="ARBA" id="ARBA00005771"/>
    </source>
</evidence>
<keyword evidence="2" id="KW-0808">Transferase</keyword>
<evidence type="ECO:0000313" key="5">
    <source>
        <dbReference type="Proteomes" id="UP001597544"/>
    </source>
</evidence>
<gene>
    <name evidence="4" type="ORF">ACFSRY_14900</name>
</gene>
<keyword evidence="5" id="KW-1185">Reference proteome</keyword>
<evidence type="ECO:0000313" key="4">
    <source>
        <dbReference type="EMBL" id="MFD2515159.1"/>
    </source>
</evidence>
<comment type="caution">
    <text evidence="4">The sequence shown here is derived from an EMBL/GenBank/DDBJ whole genome shotgun (WGS) entry which is preliminary data.</text>
</comment>
<name>A0ABW5IND4_9BACT</name>
<dbReference type="InterPro" id="IPR027417">
    <property type="entry name" value="P-loop_NTPase"/>
</dbReference>
<sequence>MKILQGGAPKCGNFWLYQIIQQILSRTGHDTTSFIQKQPIFDLAKDWDLNYPSQASIDVVDVTDLQYSYRISSIYRMPIVDLRKYIEQTNHVWTHSPICKKSGELLELFDKKVYIVRDPRDRAVSASKYYTSDYMLKYYPQEEKDPQRFLQRNFEELMQEWVWHVFDHLRLSQQYNIHICFYEGLLSDFQKELSLLLDYLEIDLDANERQDLQEAMSFAKLKSKNPKHLKKGQSGYWMEHLTEEQTEKAEVVAGPLIRFLGYPDHKDQEMTFSRIPSHQDFEELKQEIIASQHLLYQDQLPDA</sequence>
<dbReference type="PANTHER" id="PTHR11783">
    <property type="entry name" value="SULFOTRANSFERASE SULT"/>
    <property type="match status" value="1"/>
</dbReference>
<protein>
    <submittedName>
        <fullName evidence="4">Sulfotransferase domain-containing protein</fullName>
    </submittedName>
</protein>
<dbReference type="Gene3D" id="3.40.50.300">
    <property type="entry name" value="P-loop containing nucleotide triphosphate hydrolases"/>
    <property type="match status" value="1"/>
</dbReference>
<dbReference type="Proteomes" id="UP001597544">
    <property type="component" value="Unassembled WGS sequence"/>
</dbReference>
<feature type="domain" description="Sulfotransferase" evidence="3">
    <location>
        <begin position="7"/>
        <end position="252"/>
    </location>
</feature>
<organism evidence="4 5">
    <name type="scientific">Pontibacter locisalis</name>
    <dbReference type="NCBI Taxonomy" id="1719035"/>
    <lineage>
        <taxon>Bacteria</taxon>
        <taxon>Pseudomonadati</taxon>
        <taxon>Bacteroidota</taxon>
        <taxon>Cytophagia</taxon>
        <taxon>Cytophagales</taxon>
        <taxon>Hymenobacteraceae</taxon>
        <taxon>Pontibacter</taxon>
    </lineage>
</organism>
<dbReference type="Pfam" id="PF00685">
    <property type="entry name" value="Sulfotransfer_1"/>
    <property type="match status" value="1"/>
</dbReference>
<reference evidence="5" key="1">
    <citation type="journal article" date="2019" name="Int. J. Syst. Evol. Microbiol.">
        <title>The Global Catalogue of Microorganisms (GCM) 10K type strain sequencing project: providing services to taxonomists for standard genome sequencing and annotation.</title>
        <authorList>
            <consortium name="The Broad Institute Genomics Platform"/>
            <consortium name="The Broad Institute Genome Sequencing Center for Infectious Disease"/>
            <person name="Wu L."/>
            <person name="Ma J."/>
        </authorList>
    </citation>
    <scope>NUCLEOTIDE SEQUENCE [LARGE SCALE GENOMIC DNA]</scope>
    <source>
        <strain evidence="5">KCTC 42498</strain>
    </source>
</reference>
<dbReference type="RefSeq" id="WP_377509317.1">
    <property type="nucleotide sequence ID" value="NZ_JBHULU010000021.1"/>
</dbReference>
<dbReference type="InterPro" id="IPR000863">
    <property type="entry name" value="Sulfotransferase_dom"/>
</dbReference>
<evidence type="ECO:0000256" key="2">
    <source>
        <dbReference type="ARBA" id="ARBA00022679"/>
    </source>
</evidence>